<dbReference type="AlphaFoldDB" id="A0AAV2BJH0"/>
<keyword evidence="2" id="KW-1185">Reference proteome</keyword>
<gene>
    <name evidence="1" type="ORF">LARSCL_LOCUS19709</name>
</gene>
<organism evidence="1 2">
    <name type="scientific">Larinioides sclopetarius</name>
    <dbReference type="NCBI Taxonomy" id="280406"/>
    <lineage>
        <taxon>Eukaryota</taxon>
        <taxon>Metazoa</taxon>
        <taxon>Ecdysozoa</taxon>
        <taxon>Arthropoda</taxon>
        <taxon>Chelicerata</taxon>
        <taxon>Arachnida</taxon>
        <taxon>Araneae</taxon>
        <taxon>Araneomorphae</taxon>
        <taxon>Entelegynae</taxon>
        <taxon>Araneoidea</taxon>
        <taxon>Araneidae</taxon>
        <taxon>Larinioides</taxon>
    </lineage>
</organism>
<protein>
    <submittedName>
        <fullName evidence="1">Uncharacterized protein</fullName>
    </submittedName>
</protein>
<dbReference type="Proteomes" id="UP001497382">
    <property type="component" value="Unassembled WGS sequence"/>
</dbReference>
<evidence type="ECO:0000313" key="1">
    <source>
        <dbReference type="EMBL" id="CAL1296248.1"/>
    </source>
</evidence>
<dbReference type="EMBL" id="CAXIEN010000392">
    <property type="protein sequence ID" value="CAL1296248.1"/>
    <property type="molecule type" value="Genomic_DNA"/>
</dbReference>
<sequence length="365" mass="41938">MYHINNNQVDIQDLYYNKEQCNNDSFEENMKTLINTSELDEEYLKFAVSQGALNVNPMMCSTELSYSNHGNASKTSIEPALYKNPGLRHIVQDIAFDLNVTNSTIASRSVENIQEGHPKIAEKSRVLYNNNNQERNFYNMETFSNVHKSKDPKNSFLLCAKHHNRSYEDRVDLPIIHKENKTPSFTFTGEKMPHMTDNEPETTNVFFLNQKEKNLILKNNQTQNYGISRIGNETPISLGERSQIEKEMATKNLLEYEVEFSDICVGKSQRDQYLTNKTIHTPNSNNFSIYDSSLDNADGQKRRNLGNICLDFNTASSDPKFQWNDKFAMKVQKEYAAKEILFQKAFGDIEEISKPSVVCSLESLV</sequence>
<reference evidence="1 2" key="1">
    <citation type="submission" date="2024-04" db="EMBL/GenBank/DDBJ databases">
        <authorList>
            <person name="Rising A."/>
            <person name="Reimegard J."/>
            <person name="Sonavane S."/>
            <person name="Akerstrom W."/>
            <person name="Nylinder S."/>
            <person name="Hedman E."/>
            <person name="Kallberg Y."/>
        </authorList>
    </citation>
    <scope>NUCLEOTIDE SEQUENCE [LARGE SCALE GENOMIC DNA]</scope>
</reference>
<accession>A0AAV2BJH0</accession>
<name>A0AAV2BJH0_9ARAC</name>
<evidence type="ECO:0000313" key="2">
    <source>
        <dbReference type="Proteomes" id="UP001497382"/>
    </source>
</evidence>
<proteinExistence type="predicted"/>
<comment type="caution">
    <text evidence="1">The sequence shown here is derived from an EMBL/GenBank/DDBJ whole genome shotgun (WGS) entry which is preliminary data.</text>
</comment>